<accession>A0A557XZL7</accession>
<dbReference type="EMBL" id="VMQU01000009">
    <property type="protein sequence ID" value="TVS91710.1"/>
    <property type="molecule type" value="Genomic_DNA"/>
</dbReference>
<proteinExistence type="predicted"/>
<evidence type="ECO:0000313" key="1">
    <source>
        <dbReference type="EMBL" id="TVS91710.1"/>
    </source>
</evidence>
<keyword evidence="2" id="KW-1185">Reference proteome</keyword>
<name>A0A557XZL7_9MYCO</name>
<gene>
    <name evidence="1" type="ORF">FPZ47_03730</name>
</gene>
<comment type="caution">
    <text evidence="1">The sequence shown here is derived from an EMBL/GenBank/DDBJ whole genome shotgun (WGS) entry which is preliminary data.</text>
</comment>
<protein>
    <submittedName>
        <fullName evidence="1">Uncharacterized protein</fullName>
    </submittedName>
</protein>
<reference evidence="1 2" key="1">
    <citation type="submission" date="2019-07" db="EMBL/GenBank/DDBJ databases">
        <title>New Mycobacterium species.</title>
        <authorList>
            <person name="Tortoli E."/>
            <person name="Ghielmetti G."/>
            <person name="Friedel U."/>
            <person name="Trovato A."/>
        </authorList>
    </citation>
    <scope>NUCLEOTIDE SEQUENCE [LARGE SCALE GENOMIC DNA]</scope>
    <source>
        <strain evidence="1 2">16-83</strain>
    </source>
</reference>
<evidence type="ECO:0000313" key="2">
    <source>
        <dbReference type="Proteomes" id="UP000320513"/>
    </source>
</evidence>
<dbReference type="AlphaFoldDB" id="A0A557XZL7"/>
<organism evidence="1 2">
    <name type="scientific">Mycobacterium helveticum</name>
    <dbReference type="NCBI Taxonomy" id="2592811"/>
    <lineage>
        <taxon>Bacteria</taxon>
        <taxon>Bacillati</taxon>
        <taxon>Actinomycetota</taxon>
        <taxon>Actinomycetes</taxon>
        <taxon>Mycobacteriales</taxon>
        <taxon>Mycobacteriaceae</taxon>
        <taxon>Mycobacterium</taxon>
    </lineage>
</organism>
<dbReference type="Proteomes" id="UP000320513">
    <property type="component" value="Unassembled WGS sequence"/>
</dbReference>
<dbReference type="OrthoDB" id="4733078at2"/>
<sequence length="92" mass="9939">MGGHPPLLLTDADLDDLACEFLDSRYAGPIYADWSPDRRLDTFLRRRGLPRVADDGDLAGLVLDHIMTHVGVGAPARRVVKPSGRPAPPLGV</sequence>